<evidence type="ECO:0000256" key="1">
    <source>
        <dbReference type="SAM" id="SignalP"/>
    </source>
</evidence>
<feature type="signal peptide" evidence="1">
    <location>
        <begin position="1"/>
        <end position="18"/>
    </location>
</feature>
<comment type="caution">
    <text evidence="2">The sequence shown here is derived from an EMBL/GenBank/DDBJ whole genome shotgun (WGS) entry which is preliminary data.</text>
</comment>
<gene>
    <name evidence="2" type="ORF">PNOK_0876200</name>
</gene>
<name>A0A286U8S3_9AGAM</name>
<dbReference type="InParanoid" id="A0A286U8S3"/>
<evidence type="ECO:0000313" key="3">
    <source>
        <dbReference type="Proteomes" id="UP000217199"/>
    </source>
</evidence>
<proteinExistence type="predicted"/>
<reference evidence="2 3" key="1">
    <citation type="journal article" date="2017" name="Mol. Ecol.">
        <title>Comparative and population genomic landscape of Phellinus noxius: A hypervariable fungus causing root rot in trees.</title>
        <authorList>
            <person name="Chung C.L."/>
            <person name="Lee T.J."/>
            <person name="Akiba M."/>
            <person name="Lee H.H."/>
            <person name="Kuo T.H."/>
            <person name="Liu D."/>
            <person name="Ke H.M."/>
            <person name="Yokoi T."/>
            <person name="Roa M.B."/>
            <person name="Lu M.J."/>
            <person name="Chang Y.Y."/>
            <person name="Ann P.J."/>
            <person name="Tsai J.N."/>
            <person name="Chen C.Y."/>
            <person name="Tzean S.S."/>
            <person name="Ota Y."/>
            <person name="Hattori T."/>
            <person name="Sahashi N."/>
            <person name="Liou R.F."/>
            <person name="Kikuchi T."/>
            <person name="Tsai I.J."/>
        </authorList>
    </citation>
    <scope>NUCLEOTIDE SEQUENCE [LARGE SCALE GENOMIC DNA]</scope>
    <source>
        <strain evidence="2 3">FFPRI411160</strain>
    </source>
</reference>
<protein>
    <submittedName>
        <fullName evidence="2">Uncharacterized protein</fullName>
    </submittedName>
</protein>
<feature type="chain" id="PRO_5013608384" evidence="1">
    <location>
        <begin position="19"/>
        <end position="266"/>
    </location>
</feature>
<dbReference type="EMBL" id="NBII01000009">
    <property type="protein sequence ID" value="PAV15904.1"/>
    <property type="molecule type" value="Genomic_DNA"/>
</dbReference>
<evidence type="ECO:0000313" key="2">
    <source>
        <dbReference type="EMBL" id="PAV15904.1"/>
    </source>
</evidence>
<keyword evidence="3" id="KW-1185">Reference proteome</keyword>
<accession>A0A286U8S3</accession>
<dbReference type="OrthoDB" id="2844016at2759"/>
<dbReference type="AlphaFoldDB" id="A0A286U8S3"/>
<keyword evidence="1" id="KW-0732">Signal</keyword>
<dbReference type="Proteomes" id="UP000217199">
    <property type="component" value="Unassembled WGS sequence"/>
</dbReference>
<sequence>MFATTLLTIAFISSIISAQDVPAWCQNLANPISDDNPRFQLVAINKTDSAESEGLALTRGEEGIVAQYPVATASSGSGNDGFGPFFTLQGGRLFAINDQSGEKASTNGPGLLTIPTLTFFTFDISTQNFCETDGLLAVNNEVDEWALCRSESVPGTPNLLMFNPTEEGAAGGTFIFNSCYPVDLGVVPTTDDDDWNAGGSFGQLLRELYVRSARGSRSGRWIPNPERYTMEQKYTRETKCIFEGKQATTSPWLHVFNPTRTFPGFG</sequence>
<organism evidence="2 3">
    <name type="scientific">Pyrrhoderma noxium</name>
    <dbReference type="NCBI Taxonomy" id="2282107"/>
    <lineage>
        <taxon>Eukaryota</taxon>
        <taxon>Fungi</taxon>
        <taxon>Dikarya</taxon>
        <taxon>Basidiomycota</taxon>
        <taxon>Agaricomycotina</taxon>
        <taxon>Agaricomycetes</taxon>
        <taxon>Hymenochaetales</taxon>
        <taxon>Hymenochaetaceae</taxon>
        <taxon>Pyrrhoderma</taxon>
    </lineage>
</organism>